<accession>A0A816IPJ1</accession>
<name>A0A816IPJ1_BRANA</name>
<organism evidence="2">
    <name type="scientific">Brassica napus</name>
    <name type="common">Rape</name>
    <dbReference type="NCBI Taxonomy" id="3708"/>
    <lineage>
        <taxon>Eukaryota</taxon>
        <taxon>Viridiplantae</taxon>
        <taxon>Streptophyta</taxon>
        <taxon>Embryophyta</taxon>
        <taxon>Tracheophyta</taxon>
        <taxon>Spermatophyta</taxon>
        <taxon>Magnoliopsida</taxon>
        <taxon>eudicotyledons</taxon>
        <taxon>Gunneridae</taxon>
        <taxon>Pentapetalae</taxon>
        <taxon>rosids</taxon>
        <taxon>malvids</taxon>
        <taxon>Brassicales</taxon>
        <taxon>Brassicaceae</taxon>
        <taxon>Brassiceae</taxon>
        <taxon>Brassica</taxon>
    </lineage>
</organism>
<gene>
    <name evidence="2" type="ORF">DARMORV10_C03P89280.1</name>
</gene>
<dbReference type="EMBL" id="HG994367">
    <property type="protein sequence ID" value="CAF1712153.1"/>
    <property type="molecule type" value="Genomic_DNA"/>
</dbReference>
<reference evidence="2" key="1">
    <citation type="submission" date="2021-01" db="EMBL/GenBank/DDBJ databases">
        <authorList>
            <consortium name="Genoscope - CEA"/>
            <person name="William W."/>
        </authorList>
    </citation>
    <scope>NUCLEOTIDE SEQUENCE</scope>
</reference>
<feature type="compositionally biased region" description="Basic and acidic residues" evidence="1">
    <location>
        <begin position="81"/>
        <end position="92"/>
    </location>
</feature>
<dbReference type="Proteomes" id="UP001295469">
    <property type="component" value="Chromosome C03"/>
</dbReference>
<dbReference type="AlphaFoldDB" id="A0A816IPJ1"/>
<proteinExistence type="predicted"/>
<sequence>MEAEAYGSVKARFFEKLGNGVLEARFRKLPQDSDSDSDSGSEAGSGRPMKLPCNNAMSMKVISITFKSIYDPQRVGRRQGKRDISRNTERTHPTRPSGYVVIRIPDEILDLEEAIKYTKLMARGSSVKEFNKTSNP</sequence>
<protein>
    <submittedName>
        <fullName evidence="2">(rape) hypothetical protein</fullName>
    </submittedName>
</protein>
<feature type="region of interest" description="Disordered" evidence="1">
    <location>
        <begin position="27"/>
        <end position="52"/>
    </location>
</feature>
<evidence type="ECO:0000256" key="1">
    <source>
        <dbReference type="SAM" id="MobiDB-lite"/>
    </source>
</evidence>
<feature type="region of interest" description="Disordered" evidence="1">
    <location>
        <begin position="74"/>
        <end position="97"/>
    </location>
</feature>
<evidence type="ECO:0000313" key="2">
    <source>
        <dbReference type="EMBL" id="CAF1712153.1"/>
    </source>
</evidence>